<name>M7ZRN2_TRIUA</name>
<dbReference type="AlphaFoldDB" id="M7ZRN2"/>
<protein>
    <submittedName>
        <fullName evidence="1">Uncharacterized protein</fullName>
    </submittedName>
</protein>
<sequence length="99" mass="11497">MRRFPIILEIESYLNFMSAGKTASNDGSTSMTSRRFRMQADTSAALPQREDEEYALYYGDNWQELSSGYGVMDAKRYRSVWFELMKIEHVNLDAHATKL</sequence>
<dbReference type="EMBL" id="KD077840">
    <property type="protein sequence ID" value="EMS62777.1"/>
    <property type="molecule type" value="Genomic_DNA"/>
</dbReference>
<organism evidence="1">
    <name type="scientific">Triticum urartu</name>
    <name type="common">Red wild einkorn</name>
    <name type="synonym">Crithodium urartu</name>
    <dbReference type="NCBI Taxonomy" id="4572"/>
    <lineage>
        <taxon>Eukaryota</taxon>
        <taxon>Viridiplantae</taxon>
        <taxon>Streptophyta</taxon>
        <taxon>Embryophyta</taxon>
        <taxon>Tracheophyta</taxon>
        <taxon>Spermatophyta</taxon>
        <taxon>Magnoliopsida</taxon>
        <taxon>Liliopsida</taxon>
        <taxon>Poales</taxon>
        <taxon>Poaceae</taxon>
        <taxon>BOP clade</taxon>
        <taxon>Pooideae</taxon>
        <taxon>Triticodae</taxon>
        <taxon>Triticeae</taxon>
        <taxon>Triticinae</taxon>
        <taxon>Triticum</taxon>
    </lineage>
</organism>
<evidence type="ECO:0000313" key="1">
    <source>
        <dbReference type="EMBL" id="EMS62777.1"/>
    </source>
</evidence>
<accession>M7ZRN2</accession>
<gene>
    <name evidence="1" type="ORF">TRIUR3_27584</name>
</gene>
<reference evidence="1" key="1">
    <citation type="journal article" date="2013" name="Nature">
        <title>Draft genome of the wheat A-genome progenitor Triticum urartu.</title>
        <authorList>
            <person name="Ling H.Q."/>
            <person name="Zhao S."/>
            <person name="Liu D."/>
            <person name="Wang J."/>
            <person name="Sun H."/>
            <person name="Zhang C."/>
            <person name="Fan H."/>
            <person name="Li D."/>
            <person name="Dong L."/>
            <person name="Tao Y."/>
            <person name="Gao C."/>
            <person name="Wu H."/>
            <person name="Li Y."/>
            <person name="Cui Y."/>
            <person name="Guo X."/>
            <person name="Zheng S."/>
            <person name="Wang B."/>
            <person name="Yu K."/>
            <person name="Liang Q."/>
            <person name="Yang W."/>
            <person name="Lou X."/>
            <person name="Chen J."/>
            <person name="Feng M."/>
            <person name="Jian J."/>
            <person name="Zhang X."/>
            <person name="Luo G."/>
            <person name="Jiang Y."/>
            <person name="Liu J."/>
            <person name="Wang Z."/>
            <person name="Sha Y."/>
            <person name="Zhang B."/>
            <person name="Wu H."/>
            <person name="Tang D."/>
            <person name="Shen Q."/>
            <person name="Xue P."/>
            <person name="Zou S."/>
            <person name="Wang X."/>
            <person name="Liu X."/>
            <person name="Wang F."/>
            <person name="Yang Y."/>
            <person name="An X."/>
            <person name="Dong Z."/>
            <person name="Zhang K."/>
            <person name="Zhang X."/>
            <person name="Luo M.C."/>
            <person name="Dvorak J."/>
            <person name="Tong Y."/>
            <person name="Wang J."/>
            <person name="Yang H."/>
            <person name="Li Z."/>
            <person name="Wang D."/>
            <person name="Zhang A."/>
            <person name="Wang J."/>
        </authorList>
    </citation>
    <scope>NUCLEOTIDE SEQUENCE</scope>
</reference>
<proteinExistence type="predicted"/>